<evidence type="ECO:0000313" key="4">
    <source>
        <dbReference type="Proteomes" id="UP000722485"/>
    </source>
</evidence>
<dbReference type="Pfam" id="PF01544">
    <property type="entry name" value="CorA"/>
    <property type="match status" value="1"/>
</dbReference>
<dbReference type="Pfam" id="PF01266">
    <property type="entry name" value="DAO"/>
    <property type="match status" value="1"/>
</dbReference>
<dbReference type="SUPFAM" id="SSF54373">
    <property type="entry name" value="FAD-linked reductases, C-terminal domain"/>
    <property type="match status" value="1"/>
</dbReference>
<evidence type="ECO:0000256" key="1">
    <source>
        <dbReference type="SAM" id="Phobius"/>
    </source>
</evidence>
<keyword evidence="4" id="KW-1185">Reference proteome</keyword>
<dbReference type="InterPro" id="IPR002523">
    <property type="entry name" value="MgTranspt_CorA/ZnTranspt_ZntB"/>
</dbReference>
<dbReference type="OrthoDB" id="498204at2759"/>
<accession>A0A9P5HEB0</accession>
<dbReference type="GO" id="GO:0046873">
    <property type="term" value="F:metal ion transmembrane transporter activity"/>
    <property type="evidence" value="ECO:0007669"/>
    <property type="project" value="InterPro"/>
</dbReference>
<dbReference type="GO" id="GO:0005739">
    <property type="term" value="C:mitochondrion"/>
    <property type="evidence" value="ECO:0007669"/>
    <property type="project" value="TreeGrafter"/>
</dbReference>
<organism evidence="3 4">
    <name type="scientific">Cylindrodendrum hubeiense</name>
    <dbReference type="NCBI Taxonomy" id="595255"/>
    <lineage>
        <taxon>Eukaryota</taxon>
        <taxon>Fungi</taxon>
        <taxon>Dikarya</taxon>
        <taxon>Ascomycota</taxon>
        <taxon>Pezizomycotina</taxon>
        <taxon>Sordariomycetes</taxon>
        <taxon>Hypocreomycetidae</taxon>
        <taxon>Hypocreales</taxon>
        <taxon>Nectriaceae</taxon>
        <taxon>Cylindrodendrum</taxon>
    </lineage>
</organism>
<evidence type="ECO:0000259" key="2">
    <source>
        <dbReference type="Pfam" id="PF01266"/>
    </source>
</evidence>
<dbReference type="Gene3D" id="3.50.50.60">
    <property type="entry name" value="FAD/NAD(P)-binding domain"/>
    <property type="match status" value="1"/>
</dbReference>
<dbReference type="InterPro" id="IPR006076">
    <property type="entry name" value="FAD-dep_OxRdtase"/>
</dbReference>
<comment type="caution">
    <text evidence="3">The sequence shown here is derived from an EMBL/GenBank/DDBJ whole genome shotgun (WGS) entry which is preliminary data.</text>
</comment>
<gene>
    <name evidence="3" type="ORF">G7Z17_g5798</name>
</gene>
<feature type="transmembrane region" description="Helical" evidence="1">
    <location>
        <begin position="942"/>
        <end position="961"/>
    </location>
</feature>
<feature type="transmembrane region" description="Helical" evidence="1">
    <location>
        <begin position="973"/>
        <end position="994"/>
    </location>
</feature>
<keyword evidence="1" id="KW-0812">Transmembrane</keyword>
<dbReference type="Proteomes" id="UP000722485">
    <property type="component" value="Unassembled WGS sequence"/>
</dbReference>
<feature type="domain" description="FAD dependent oxidoreductase" evidence="2">
    <location>
        <begin position="8"/>
        <end position="355"/>
    </location>
</feature>
<dbReference type="Gene3D" id="1.20.58.340">
    <property type="entry name" value="Magnesium transport protein CorA, transmembrane region"/>
    <property type="match status" value="1"/>
</dbReference>
<dbReference type="PANTHER" id="PTHR13847">
    <property type="entry name" value="SARCOSINE DEHYDROGENASE-RELATED"/>
    <property type="match status" value="1"/>
</dbReference>
<protein>
    <recommendedName>
        <fullName evidence="2">FAD dependent oxidoreductase domain-containing protein</fullName>
    </recommendedName>
</protein>
<dbReference type="SUPFAM" id="SSF51905">
    <property type="entry name" value="FAD/NAD(P)-binding domain"/>
    <property type="match status" value="1"/>
</dbReference>
<dbReference type="AlphaFoldDB" id="A0A9P5HEB0"/>
<keyword evidence="1" id="KW-0472">Membrane</keyword>
<keyword evidence="1" id="KW-1133">Transmembrane helix</keyword>
<dbReference type="InterPro" id="IPR036188">
    <property type="entry name" value="FAD/NAD-bd_sf"/>
</dbReference>
<proteinExistence type="predicted"/>
<dbReference type="PANTHER" id="PTHR13847:SF193">
    <property type="entry name" value="PYRUVATE DEHYDROGENASE PHOSPHATASE REGULATORY SUBUNIT, MITOCHONDRIAL"/>
    <property type="match status" value="1"/>
</dbReference>
<name>A0A9P5HEB0_9HYPO</name>
<dbReference type="EMBL" id="JAANBB010000101">
    <property type="protein sequence ID" value="KAF7550313.1"/>
    <property type="molecule type" value="Genomic_DNA"/>
</dbReference>
<sequence length="1024" mass="113386">MSDSSETVVIVGAGIVGSAIAHFLSASSVRRKITVVDRSLDTLVGSTGHAPGFVGQFNESEVLTRLAIDTVQEYTKIPGGFNSVGELEVAYSTLGIERLQSRCRKAASLGLPGEIVSIQRAVELAPDLVKTSDSGAALHFSTDGTANAGRITSHYQESAKNSGVEFLERDITRLLVSKGRVTGVETHQDDTTEQIHADRVILATGIWAQDLCKEFNFPIPVVPVGHPYMHGGVRKPNNRSSPFVRWPEAHVYARDHGDCYGIGTYNHKPVHNKPTNGTAIGNWIPDFDDPLKTAISFLPEATGQEFKSGKSFNGIFSMTPDNMPLAGKVTSVDGLYLAVAVWVTHAAGTAKFITKILNEHEVDQDSRDALEPERFRGQEFSELQESGIKAPLGDLELPRPRERDSMVRNDPASPVQRKTLIDRHHSSCDVQAHLVGVVHGWMTPNTEPATLLVMEFGFLSLKLSRRIKGAKISLSFAEQRRTPHPEIIGIAPEGKFQFYPSTTTEERISGYDSSLAGGSINISAAWERNVISETRHSATIVGSTRSGQDWGADDGVTWTIIENSTLRSGVPSRFRAAILLKRRGHESFSADINIETDVSGFSFRGLQDSLLENEDDPIIFDPGAPPMWANESPVDLQQLGSVDLSSFFDIAILESPTVEYIQRNEAREREVRQEVEKLIELGQGTVEEESHSESWFVDLWGAKSSGDTWESLPQSLSEKDLNKARRSSKNGLTSVNELADLLSQPPVKMLSNVPGSPSQISGVIQADKDVEFSHIFSAVPKLIDRHGHHQILLPLQLFKTHYETTSRAFNSILKDVTEVDSKLLQNLEAESKVRESSQLYRELSMKLHKCSMRLAELDRRRRFEEELGTSLQQDLQNDTQLKLVVNLYASMSKSRDSDIEGLPGKIESQRNVLYNLIAQHDSFLQAKLARESLRDSKAMKTLSILTILFLPGAFVATVFSTEMFEFKSKGQEIWIYFVIVVPLTAVLMVGWVLWLSNTPDTADEELGRAIRREMTMDPSKGKQD</sequence>
<evidence type="ECO:0000313" key="3">
    <source>
        <dbReference type="EMBL" id="KAF7550313.1"/>
    </source>
</evidence>
<dbReference type="GO" id="GO:0016020">
    <property type="term" value="C:membrane"/>
    <property type="evidence" value="ECO:0007669"/>
    <property type="project" value="InterPro"/>
</dbReference>
<reference evidence="3" key="1">
    <citation type="submission" date="2020-03" db="EMBL/GenBank/DDBJ databases">
        <title>Draft Genome Sequence of Cylindrodendrum hubeiense.</title>
        <authorList>
            <person name="Buettner E."/>
            <person name="Kellner H."/>
        </authorList>
    </citation>
    <scope>NUCLEOTIDE SEQUENCE</scope>
    <source>
        <strain evidence="3">IHI 201604</strain>
    </source>
</reference>
<dbReference type="Gene3D" id="3.30.9.10">
    <property type="entry name" value="D-Amino Acid Oxidase, subunit A, domain 2"/>
    <property type="match status" value="1"/>
</dbReference>